<dbReference type="Pfam" id="PF00587">
    <property type="entry name" value="tRNA-synt_2b"/>
    <property type="match status" value="1"/>
</dbReference>
<evidence type="ECO:0000256" key="10">
    <source>
        <dbReference type="ARBA" id="ARBA00022917"/>
    </source>
</evidence>
<keyword evidence="11 13" id="KW-0030">Aminoacyl-tRNA synthetase</keyword>
<dbReference type="Gene3D" id="3.30.54.20">
    <property type="match status" value="1"/>
</dbReference>
<dbReference type="PROSITE" id="PS51880">
    <property type="entry name" value="TGS"/>
    <property type="match status" value="1"/>
</dbReference>
<dbReference type="SUPFAM" id="SSF55681">
    <property type="entry name" value="Class II aaRS and biotin synthetases"/>
    <property type="match status" value="1"/>
</dbReference>
<comment type="cofactor">
    <cofactor evidence="13">
        <name>Zn(2+)</name>
        <dbReference type="ChEBI" id="CHEBI:29105"/>
    </cofactor>
    <text evidence="13">Binds 1 zinc ion per subunit.</text>
</comment>
<keyword evidence="5 13" id="KW-0479">Metal-binding</keyword>
<feature type="binding site" evidence="13">
    <location>
        <position position="337"/>
    </location>
    <ligand>
        <name>Zn(2+)</name>
        <dbReference type="ChEBI" id="CHEBI:29105"/>
        <note>catalytic</note>
    </ligand>
</feature>
<dbReference type="InterPro" id="IPR033728">
    <property type="entry name" value="ThrRS_core"/>
</dbReference>
<comment type="subcellular location">
    <subcellularLocation>
        <location evidence="13">Cytoplasm</location>
    </subcellularLocation>
</comment>
<dbReference type="KEGG" id="mgel:G5B37_14235"/>
<dbReference type="Gene3D" id="3.10.20.30">
    <property type="match status" value="1"/>
</dbReference>
<comment type="catalytic activity">
    <reaction evidence="12 13">
        <text>tRNA(Thr) + L-threonine + ATP = L-threonyl-tRNA(Thr) + AMP + diphosphate + H(+)</text>
        <dbReference type="Rhea" id="RHEA:24624"/>
        <dbReference type="Rhea" id="RHEA-COMP:9670"/>
        <dbReference type="Rhea" id="RHEA-COMP:9704"/>
        <dbReference type="ChEBI" id="CHEBI:15378"/>
        <dbReference type="ChEBI" id="CHEBI:30616"/>
        <dbReference type="ChEBI" id="CHEBI:33019"/>
        <dbReference type="ChEBI" id="CHEBI:57926"/>
        <dbReference type="ChEBI" id="CHEBI:78442"/>
        <dbReference type="ChEBI" id="CHEBI:78534"/>
        <dbReference type="ChEBI" id="CHEBI:456215"/>
        <dbReference type="EC" id="6.1.1.3"/>
    </reaction>
</comment>
<dbReference type="CDD" id="cd01667">
    <property type="entry name" value="TGS_ThrRS"/>
    <property type="match status" value="1"/>
</dbReference>
<dbReference type="InterPro" id="IPR012947">
    <property type="entry name" value="tRNA_SAD"/>
</dbReference>
<dbReference type="GO" id="GO:0005737">
    <property type="term" value="C:cytoplasm"/>
    <property type="evidence" value="ECO:0007669"/>
    <property type="project" value="UniProtKB-SubCell"/>
</dbReference>
<dbReference type="InterPro" id="IPR018163">
    <property type="entry name" value="Thr/Ala-tRNA-synth_IIc_edit"/>
</dbReference>
<dbReference type="GO" id="GO:0006435">
    <property type="term" value="P:threonyl-tRNA aminoacylation"/>
    <property type="evidence" value="ECO:0007669"/>
    <property type="project" value="UniProtKB-UniRule"/>
</dbReference>
<accession>A0A6G6GQ15</accession>
<evidence type="ECO:0000256" key="11">
    <source>
        <dbReference type="ARBA" id="ARBA00023146"/>
    </source>
</evidence>
<organism evidence="16 17">
    <name type="scientific">Rasiella rasia</name>
    <dbReference type="NCBI Taxonomy" id="2744027"/>
    <lineage>
        <taxon>Bacteria</taxon>
        <taxon>Pseudomonadati</taxon>
        <taxon>Bacteroidota</taxon>
        <taxon>Flavobacteriia</taxon>
        <taxon>Flavobacteriales</taxon>
        <taxon>Flavobacteriaceae</taxon>
        <taxon>Rasiella</taxon>
    </lineage>
</organism>
<dbReference type="CDD" id="cd00860">
    <property type="entry name" value="ThrRS_anticodon"/>
    <property type="match status" value="1"/>
</dbReference>
<dbReference type="PROSITE" id="PS50862">
    <property type="entry name" value="AA_TRNA_LIGASE_II"/>
    <property type="match status" value="1"/>
</dbReference>
<keyword evidence="17" id="KW-1185">Reference proteome</keyword>
<dbReference type="AlphaFoldDB" id="A0A6G6GQ15"/>
<dbReference type="InterPro" id="IPR004095">
    <property type="entry name" value="TGS"/>
</dbReference>
<keyword evidence="3 13" id="KW-0820">tRNA-binding</keyword>
<dbReference type="RefSeq" id="WP_164680687.1">
    <property type="nucleotide sequence ID" value="NZ_CP049057.1"/>
</dbReference>
<dbReference type="HAMAP" id="MF_00184">
    <property type="entry name" value="Thr_tRNA_synth"/>
    <property type="match status" value="1"/>
</dbReference>
<dbReference type="Pfam" id="PF07973">
    <property type="entry name" value="tRNA_SAD"/>
    <property type="match status" value="1"/>
</dbReference>
<dbReference type="PANTHER" id="PTHR11451:SF44">
    <property type="entry name" value="THREONINE--TRNA LIGASE, CHLOROPLASTIC_MITOCHONDRIAL 2"/>
    <property type="match status" value="1"/>
</dbReference>
<keyword evidence="8 13" id="KW-0067">ATP-binding</keyword>
<feature type="binding site" evidence="13">
    <location>
        <position position="518"/>
    </location>
    <ligand>
        <name>Zn(2+)</name>
        <dbReference type="ChEBI" id="CHEBI:29105"/>
        <note>catalytic</note>
    </ligand>
</feature>
<dbReference type="InterPro" id="IPR045864">
    <property type="entry name" value="aa-tRNA-synth_II/BPL/LPL"/>
</dbReference>
<dbReference type="NCBIfam" id="TIGR00418">
    <property type="entry name" value="thrS"/>
    <property type="match status" value="1"/>
</dbReference>
<dbReference type="InterPro" id="IPR002320">
    <property type="entry name" value="Thr-tRNA-ligase_IIa"/>
</dbReference>
<dbReference type="GO" id="GO:0005524">
    <property type="term" value="F:ATP binding"/>
    <property type="evidence" value="ECO:0007669"/>
    <property type="project" value="UniProtKB-UniRule"/>
</dbReference>
<dbReference type="GO" id="GO:0004829">
    <property type="term" value="F:threonine-tRNA ligase activity"/>
    <property type="evidence" value="ECO:0007669"/>
    <property type="project" value="UniProtKB-UniRule"/>
</dbReference>
<evidence type="ECO:0000256" key="6">
    <source>
        <dbReference type="ARBA" id="ARBA00022741"/>
    </source>
</evidence>
<evidence type="ECO:0000256" key="7">
    <source>
        <dbReference type="ARBA" id="ARBA00022833"/>
    </source>
</evidence>
<evidence type="ECO:0000256" key="13">
    <source>
        <dbReference type="HAMAP-Rule" id="MF_00184"/>
    </source>
</evidence>
<dbReference type="SMART" id="SM00863">
    <property type="entry name" value="tRNA_SAD"/>
    <property type="match status" value="1"/>
</dbReference>
<evidence type="ECO:0000256" key="5">
    <source>
        <dbReference type="ARBA" id="ARBA00022723"/>
    </source>
</evidence>
<dbReference type="GO" id="GO:0046872">
    <property type="term" value="F:metal ion binding"/>
    <property type="evidence" value="ECO:0007669"/>
    <property type="project" value="UniProtKB-KW"/>
</dbReference>
<dbReference type="GO" id="GO:0000049">
    <property type="term" value="F:tRNA binding"/>
    <property type="evidence" value="ECO:0007669"/>
    <property type="project" value="UniProtKB-KW"/>
</dbReference>
<dbReference type="EC" id="6.1.1.3" evidence="13"/>
<reference evidence="16 17" key="1">
    <citation type="submission" date="2020-02" db="EMBL/GenBank/DDBJ databases">
        <title>Complete genome sequence of Flavobacteriaceae bacterium.</title>
        <authorList>
            <person name="Kim S.-J."/>
            <person name="Kim Y.-S."/>
            <person name="Kim K.-H."/>
        </authorList>
    </citation>
    <scope>NUCLEOTIDE SEQUENCE [LARGE SCALE GENOMIC DNA]</scope>
    <source>
        <strain evidence="16 17">RR4-40</strain>
    </source>
</reference>
<dbReference type="InterPro" id="IPR047246">
    <property type="entry name" value="ThrRS_anticodon"/>
</dbReference>
<dbReference type="EMBL" id="CP049057">
    <property type="protein sequence ID" value="QIE60676.1"/>
    <property type="molecule type" value="Genomic_DNA"/>
</dbReference>
<evidence type="ECO:0000256" key="4">
    <source>
        <dbReference type="ARBA" id="ARBA00022598"/>
    </source>
</evidence>
<dbReference type="FunFam" id="3.30.930.10:FF:000002">
    <property type="entry name" value="Threonine--tRNA ligase"/>
    <property type="match status" value="1"/>
</dbReference>
<gene>
    <name evidence="13 16" type="primary">thrS</name>
    <name evidence="16" type="ORF">G5B37_14235</name>
</gene>
<evidence type="ECO:0000256" key="12">
    <source>
        <dbReference type="ARBA" id="ARBA00049515"/>
    </source>
</evidence>
<dbReference type="Gene3D" id="3.30.930.10">
    <property type="entry name" value="Bira Bifunctional Protein, Domain 2"/>
    <property type="match status" value="1"/>
</dbReference>
<dbReference type="SUPFAM" id="SSF55186">
    <property type="entry name" value="ThrRS/AlaRS common domain"/>
    <property type="match status" value="1"/>
</dbReference>
<evidence type="ECO:0000259" key="15">
    <source>
        <dbReference type="PROSITE" id="PS51880"/>
    </source>
</evidence>
<evidence type="ECO:0000259" key="14">
    <source>
        <dbReference type="PROSITE" id="PS50862"/>
    </source>
</evidence>
<evidence type="ECO:0000313" key="17">
    <source>
        <dbReference type="Proteomes" id="UP000505306"/>
    </source>
</evidence>
<comment type="caution">
    <text evidence="13">Lacks conserved residue(s) required for the propagation of feature annotation.</text>
</comment>
<feature type="domain" description="TGS" evidence="15">
    <location>
        <begin position="1"/>
        <end position="61"/>
    </location>
</feature>
<evidence type="ECO:0000256" key="1">
    <source>
        <dbReference type="ARBA" id="ARBA00008226"/>
    </source>
</evidence>
<dbReference type="Pfam" id="PF03129">
    <property type="entry name" value="HGTP_anticodon"/>
    <property type="match status" value="1"/>
</dbReference>
<keyword evidence="7 13" id="KW-0862">Zinc</keyword>
<dbReference type="InterPro" id="IPR006195">
    <property type="entry name" value="aa-tRNA-synth_II"/>
</dbReference>
<dbReference type="InterPro" id="IPR012676">
    <property type="entry name" value="TGS-like"/>
</dbReference>
<keyword evidence="9 13" id="KW-0694">RNA-binding</keyword>
<dbReference type="SUPFAM" id="SSF81271">
    <property type="entry name" value="TGS-like"/>
    <property type="match status" value="1"/>
</dbReference>
<dbReference type="PANTHER" id="PTHR11451">
    <property type="entry name" value="THREONINE-TRNA LIGASE"/>
    <property type="match status" value="1"/>
</dbReference>
<evidence type="ECO:0000256" key="9">
    <source>
        <dbReference type="ARBA" id="ARBA00022884"/>
    </source>
</evidence>
<keyword evidence="2 13" id="KW-0963">Cytoplasm</keyword>
<dbReference type="InterPro" id="IPR012675">
    <property type="entry name" value="Beta-grasp_dom_sf"/>
</dbReference>
<evidence type="ECO:0000256" key="3">
    <source>
        <dbReference type="ARBA" id="ARBA00022555"/>
    </source>
</evidence>
<dbReference type="InterPro" id="IPR036621">
    <property type="entry name" value="Anticodon-bd_dom_sf"/>
</dbReference>
<sequence length="648" mass="73643">MIGITLPDGTVKQFESGATPMDVALSISEGFARNVISASFNGTKLETTTPLTTDGSLTLYTWRDDEGKEAFWHSSAHILAQALEQLYPGIKLTIGPAIDTGFYYDVDFGEHTISEKDLPTIEKKMLEIARGKHTFSMRESSKAAALDFYKKQGNQYKVELIENLEDGTITFCDHDTFTDLCRGGHIPNTGIIKAVKLMSVAGAYWRGDENNTQLTRIYGISFPKQKDLKEYLELLEEAKLRDHRKLGKELELFTFSQKVGQGLPLWLPKGTALRERLENFLKKAQKKAGYEMVISPHIAQKELYVTSGHYAKYGEDSFQPIKTPNEGEEFFLKPMNCPHHCEMYKHKPWSYKDLPKRFAEFGTVYRYEQSGELHGLTRVRGFTQDDAHIFCTPDHLDQEFMNVIDLVLYVFGSLGFADFTAQVSLRDPEKPEKYIGSEENWEKAESAILNAAKAKGLNYIVETGEAAFYGPKLDFMVKDALGRSWQLGTIQVDYTLPERFDLTYKGSDNELHRPIMIHRAPFGSMERFVAILLEHTGGNFPLWLMPEQVSILSLSEKYENYAEKVLNSLENDEIRALVDNRNETIGKKIREAEMNKFPYMLIVGEQEEKDGTVSVRKHSEGDIGTMTVSEFSELINTEIKKNTVDFNV</sequence>
<keyword evidence="10 13" id="KW-0648">Protein biosynthesis</keyword>
<keyword evidence="6 13" id="KW-0547">Nucleotide-binding</keyword>
<feature type="binding site" evidence="13">
    <location>
        <position position="388"/>
    </location>
    <ligand>
        <name>Zn(2+)</name>
        <dbReference type="ChEBI" id="CHEBI:29105"/>
        <note>catalytic</note>
    </ligand>
</feature>
<keyword evidence="4 13" id="KW-0436">Ligase</keyword>
<dbReference type="SUPFAM" id="SSF52954">
    <property type="entry name" value="Class II aaRS ABD-related"/>
    <property type="match status" value="1"/>
</dbReference>
<feature type="domain" description="Aminoacyl-transfer RNA synthetases class-II family profile" evidence="14">
    <location>
        <begin position="227"/>
        <end position="541"/>
    </location>
</feature>
<dbReference type="FunFam" id="3.30.980.10:FF:000005">
    <property type="entry name" value="Threonyl-tRNA synthetase, mitochondrial"/>
    <property type="match status" value="1"/>
</dbReference>
<dbReference type="CDD" id="cd00771">
    <property type="entry name" value="ThrRS_core"/>
    <property type="match status" value="1"/>
</dbReference>
<dbReference type="Gene3D" id="3.30.980.10">
    <property type="entry name" value="Threonyl-trna Synthetase, Chain A, domain 2"/>
    <property type="match status" value="1"/>
</dbReference>
<dbReference type="InterPro" id="IPR004154">
    <property type="entry name" value="Anticodon-bd"/>
</dbReference>
<dbReference type="PRINTS" id="PR01047">
    <property type="entry name" value="TRNASYNTHTHR"/>
</dbReference>
<comment type="subunit">
    <text evidence="13">Homodimer.</text>
</comment>
<protein>
    <recommendedName>
        <fullName evidence="13">Threonine--tRNA ligase</fullName>
        <ecNumber evidence="13">6.1.1.3</ecNumber>
    </recommendedName>
    <alternativeName>
        <fullName evidence="13">Threonyl-tRNA synthetase</fullName>
        <shortName evidence="13">ThrRS</shortName>
    </alternativeName>
</protein>
<proteinExistence type="inferred from homology"/>
<dbReference type="Gene3D" id="3.40.50.800">
    <property type="entry name" value="Anticodon-binding domain"/>
    <property type="match status" value="1"/>
</dbReference>
<dbReference type="Proteomes" id="UP000505306">
    <property type="component" value="Chromosome"/>
</dbReference>
<dbReference type="InterPro" id="IPR002314">
    <property type="entry name" value="aa-tRNA-synt_IIb"/>
</dbReference>
<evidence type="ECO:0000313" key="16">
    <source>
        <dbReference type="EMBL" id="QIE60676.1"/>
    </source>
</evidence>
<name>A0A6G6GQ15_9FLAO</name>
<evidence type="ECO:0000256" key="8">
    <source>
        <dbReference type="ARBA" id="ARBA00022840"/>
    </source>
</evidence>
<comment type="similarity">
    <text evidence="1 13">Belongs to the class-II aminoacyl-tRNA synthetase family.</text>
</comment>
<dbReference type="Pfam" id="PF02824">
    <property type="entry name" value="TGS"/>
    <property type="match status" value="1"/>
</dbReference>
<evidence type="ECO:0000256" key="2">
    <source>
        <dbReference type="ARBA" id="ARBA00022490"/>
    </source>
</evidence>
<dbReference type="FunFam" id="3.40.50.800:FF:000001">
    <property type="entry name" value="Threonine--tRNA ligase"/>
    <property type="match status" value="1"/>
</dbReference>